<accession>A0A0F9SMZ9</accession>
<protein>
    <submittedName>
        <fullName evidence="1">Uncharacterized protein</fullName>
    </submittedName>
</protein>
<sequence>MKTEKIRVCLNEGLNELEDAIDYEIDQINVRILKSYHYDISRLIIKTESWNLTAIKNNLNNIIDDLKGNSLTTLLDVVLSDFQYCSKLIQQTLNDRKGLSLDNQEDIGNG</sequence>
<dbReference type="EMBL" id="LAZR01000451">
    <property type="protein sequence ID" value="KKN68359.1"/>
    <property type="molecule type" value="Genomic_DNA"/>
</dbReference>
<proteinExistence type="predicted"/>
<reference evidence="1" key="1">
    <citation type="journal article" date="2015" name="Nature">
        <title>Complex archaea that bridge the gap between prokaryotes and eukaryotes.</title>
        <authorList>
            <person name="Spang A."/>
            <person name="Saw J.H."/>
            <person name="Jorgensen S.L."/>
            <person name="Zaremba-Niedzwiedzka K."/>
            <person name="Martijn J."/>
            <person name="Lind A.E."/>
            <person name="van Eijk R."/>
            <person name="Schleper C."/>
            <person name="Guy L."/>
            <person name="Ettema T.J."/>
        </authorList>
    </citation>
    <scope>NUCLEOTIDE SEQUENCE</scope>
</reference>
<comment type="caution">
    <text evidence="1">The sequence shown here is derived from an EMBL/GenBank/DDBJ whole genome shotgun (WGS) entry which is preliminary data.</text>
</comment>
<name>A0A0F9SMZ9_9ZZZZ</name>
<organism evidence="1">
    <name type="scientific">marine sediment metagenome</name>
    <dbReference type="NCBI Taxonomy" id="412755"/>
    <lineage>
        <taxon>unclassified sequences</taxon>
        <taxon>metagenomes</taxon>
        <taxon>ecological metagenomes</taxon>
    </lineage>
</organism>
<gene>
    <name evidence="1" type="ORF">LCGC14_0452350</name>
</gene>
<evidence type="ECO:0000313" key="1">
    <source>
        <dbReference type="EMBL" id="KKN68359.1"/>
    </source>
</evidence>
<dbReference type="AlphaFoldDB" id="A0A0F9SMZ9"/>